<sequence length="979" mass="112134">MALGRCLVASRIFLMFLLLLRDLVITGCFFLELDNRSLQLVGDYDCFLSFRNGKRLEMCGRVGGFGRHFETRGCGGFQRTWFARSRVLYYSNGYAMFNYELLRLCGDIIPTPGPTNEIVAQFVIGRLRRIFGLLAVTVLLAGVISSAEGYRFSSTKSLMQGRVFLGNRCGEGVAMFIRSNIPFMRAKRLESFIDIECVAVRLKLSNSWTTFVALYRPPSLDKSTWKLEMCNLFETVTEMFKDVFIQGDFNCDMLNPDKPVKPGELRVLQAGVCNPHVSDHALVYAILRVFSPKCSSQKICFRSMKNFDVDKFCDDLNDAPFVTVMNSFEDVNDKLFAFESMYTSILDEHAPMKTVRVRGNQVPFMSDEWRKAIRYRNRLWKVFTKDRSDANYATYKYQRNICTSLHRRAIKTYFRKRSDEMNQDPRQFWNTYRPFLHSRRGLKSNDIILKEEAPSEEVYGRDFADHPSVMAISGSVSSSFSFSPTNSTCVKQLLLDINIRKSHGYDNITHRLLKLSAECVAEPLCAIFNAAIDQSMYPAAWKKGQITPIPKGLDSEIDKTLFRPVTVLPAMNNIFEKILASQLTSYFQGVLSDFLSAYRKHHSCHTTLLRLLEDWKKSLDDGKLVAMVAMDLSKAFDSLPHSLLISKLRAYGLDNSSCAFLQNYFTGRFQRVKVGEGWELNRRGVPQGSVLGPLCFNVFLNDLSYFISRVSLNAYADDQQLYGADSHHESLYARLDHELREASQWFRMNGLMANPSKFQALVLGSTEQDFSFNIDGQQIQRCDDVDLLGVNIDSKLSFDKHISSICSKVNKQLSVVKRFKHLIGDHIKRRLYNAFILPVFNYCSDVWHFCSKRSKDKLEQLNKQALRTVLNSNSDYETLLRIIGSVNLESSRVQNMLITTYKTLYGIPPPYLKLLLKERKVAYNLRGTLKLNLPRVTTTTYGLHSFRYAATQVWNMLPDDIRTSESLIAFKHAIQDITA</sequence>
<evidence type="ECO:0000313" key="3">
    <source>
        <dbReference type="EMBL" id="KAK2547430.1"/>
    </source>
</evidence>
<dbReference type="GO" id="GO:0003964">
    <property type="term" value="F:RNA-directed DNA polymerase activity"/>
    <property type="evidence" value="ECO:0007669"/>
    <property type="project" value="UniProtKB-KW"/>
</dbReference>
<dbReference type="Proteomes" id="UP001249851">
    <property type="component" value="Unassembled WGS sequence"/>
</dbReference>
<dbReference type="SUPFAM" id="SSF56219">
    <property type="entry name" value="DNase I-like"/>
    <property type="match status" value="1"/>
</dbReference>
<name>A0AAD9URT4_ACRCE</name>
<reference evidence="3" key="2">
    <citation type="journal article" date="2023" name="Science">
        <title>Genomic signatures of disease resistance in endangered staghorn corals.</title>
        <authorList>
            <person name="Vollmer S.V."/>
            <person name="Selwyn J.D."/>
            <person name="Despard B.A."/>
            <person name="Roesel C.L."/>
        </authorList>
    </citation>
    <scope>NUCLEOTIDE SEQUENCE</scope>
    <source>
        <strain evidence="3">K2</strain>
    </source>
</reference>
<feature type="domain" description="Reverse transcriptase" evidence="2">
    <location>
        <begin position="530"/>
        <end position="792"/>
    </location>
</feature>
<dbReference type="EMBL" id="JARQWQ010000184">
    <property type="protein sequence ID" value="KAK2547430.1"/>
    <property type="molecule type" value="Genomic_DNA"/>
</dbReference>
<dbReference type="InterPro" id="IPR000477">
    <property type="entry name" value="RT_dom"/>
</dbReference>
<dbReference type="InterPro" id="IPR043502">
    <property type="entry name" value="DNA/RNA_pol_sf"/>
</dbReference>
<keyword evidence="4" id="KW-1185">Reference proteome</keyword>
<evidence type="ECO:0000313" key="4">
    <source>
        <dbReference type="Proteomes" id="UP001249851"/>
    </source>
</evidence>
<dbReference type="CDD" id="cd01650">
    <property type="entry name" value="RT_nLTR_like"/>
    <property type="match status" value="1"/>
</dbReference>
<gene>
    <name evidence="3" type="ORF">P5673_032557</name>
</gene>
<protein>
    <submittedName>
        <fullName evidence="3">RNA-directed DNA polymerase from transposon BS</fullName>
    </submittedName>
</protein>
<keyword evidence="3" id="KW-0548">Nucleotidyltransferase</keyword>
<proteinExistence type="predicted"/>
<dbReference type="Pfam" id="PF00078">
    <property type="entry name" value="RVT_1"/>
    <property type="match status" value="1"/>
</dbReference>
<organism evidence="3 4">
    <name type="scientific">Acropora cervicornis</name>
    <name type="common">Staghorn coral</name>
    <dbReference type="NCBI Taxonomy" id="6130"/>
    <lineage>
        <taxon>Eukaryota</taxon>
        <taxon>Metazoa</taxon>
        <taxon>Cnidaria</taxon>
        <taxon>Anthozoa</taxon>
        <taxon>Hexacorallia</taxon>
        <taxon>Scleractinia</taxon>
        <taxon>Astrocoeniina</taxon>
        <taxon>Acroporidae</taxon>
        <taxon>Acropora</taxon>
    </lineage>
</organism>
<dbReference type="InterPro" id="IPR036691">
    <property type="entry name" value="Endo/exonu/phosph_ase_sf"/>
</dbReference>
<dbReference type="SUPFAM" id="SSF56672">
    <property type="entry name" value="DNA/RNA polymerases"/>
    <property type="match status" value="1"/>
</dbReference>
<accession>A0AAD9URT4</accession>
<keyword evidence="3" id="KW-0808">Transferase</keyword>
<keyword evidence="1" id="KW-0472">Membrane</keyword>
<feature type="transmembrane region" description="Helical" evidence="1">
    <location>
        <begin position="12"/>
        <end position="31"/>
    </location>
</feature>
<evidence type="ECO:0000259" key="2">
    <source>
        <dbReference type="PROSITE" id="PS50878"/>
    </source>
</evidence>
<dbReference type="PANTHER" id="PTHR33332">
    <property type="entry name" value="REVERSE TRANSCRIPTASE DOMAIN-CONTAINING PROTEIN"/>
    <property type="match status" value="1"/>
</dbReference>
<dbReference type="PROSITE" id="PS50878">
    <property type="entry name" value="RT_POL"/>
    <property type="match status" value="1"/>
</dbReference>
<comment type="caution">
    <text evidence="3">The sequence shown here is derived from an EMBL/GenBank/DDBJ whole genome shotgun (WGS) entry which is preliminary data.</text>
</comment>
<keyword evidence="3" id="KW-0695">RNA-directed DNA polymerase</keyword>
<evidence type="ECO:0000256" key="1">
    <source>
        <dbReference type="SAM" id="Phobius"/>
    </source>
</evidence>
<dbReference type="AlphaFoldDB" id="A0AAD9URT4"/>
<dbReference type="Gene3D" id="3.60.10.10">
    <property type="entry name" value="Endonuclease/exonuclease/phosphatase"/>
    <property type="match status" value="1"/>
</dbReference>
<reference evidence="3" key="1">
    <citation type="journal article" date="2023" name="G3 (Bethesda)">
        <title>Whole genome assembly and annotation of the endangered Caribbean coral Acropora cervicornis.</title>
        <authorList>
            <person name="Selwyn J.D."/>
            <person name="Vollmer S.V."/>
        </authorList>
    </citation>
    <scope>NUCLEOTIDE SEQUENCE</scope>
    <source>
        <strain evidence="3">K2</strain>
    </source>
</reference>
<keyword evidence="1" id="KW-1133">Transmembrane helix</keyword>
<keyword evidence="1" id="KW-0812">Transmembrane</keyword>